<dbReference type="PANTHER" id="PTHR35505:SF5">
    <property type="entry name" value="SUBSTRATE CARRIER FAMILY PROTEIN"/>
    <property type="match status" value="1"/>
</dbReference>
<evidence type="ECO:0000313" key="3">
    <source>
        <dbReference type="Proteomes" id="UP001371456"/>
    </source>
</evidence>
<evidence type="ECO:0000313" key="2">
    <source>
        <dbReference type="EMBL" id="KAK6784415.1"/>
    </source>
</evidence>
<reference evidence="2 3" key="1">
    <citation type="submission" date="2024-02" db="EMBL/GenBank/DDBJ databases">
        <title>de novo genome assembly of Solanum bulbocastanum strain 11H21.</title>
        <authorList>
            <person name="Hosaka A.J."/>
        </authorList>
    </citation>
    <scope>NUCLEOTIDE SEQUENCE [LARGE SCALE GENOMIC DNA]</scope>
    <source>
        <tissue evidence="2">Young leaves</tissue>
    </source>
</reference>
<proteinExistence type="predicted"/>
<sequence>MVSIKVVGQNHEIVLKNLIQAVLDSPGSKKLSSLRSNFEELLQRSVDPPFEAIWVYSALRYRGFSSTENDLFKRLAAVKDLFQLIVSCSVSCDFFKSIALIAPVMYNVFRLVMGLKGFEQKAKKEKKFVREVNGLVDSILGYVKVCCEGVEDRCNVSEGFLRPVRELVTVWMWDNTVEDTGDKGCMRAFFPLLTDEIVERVNAEGCEQSAVAGCVIAEAFLLKLCLRFMEDGSRKELQDELRAWIIASITGLQNPYFFETLLMMLLEPSLPTASLQNSDDERCLRKILYDAVVLVEYSFLKPEQMDQLSVKHVKSIIMARLLVTGEAIEKQKDQMKAISYTNAFSGSCLPPLIIKWIRSKIGTDYKASEPSSSSPATFLRWILNIENGGIRIFDNNVSKVRAKLLLDSMMEGFEQPALKDGKKKSDILFYIDNKGVEDEEEGDEKMNESASAAFVSAAHTMESAEPERRKRKGKDSEHKSRVKFLKYSLYENSGSNGQSSIADSDDSSSESEVENPLTDEE</sequence>
<dbReference type="PANTHER" id="PTHR35505">
    <property type="entry name" value="OS01G0600300 PROTEIN"/>
    <property type="match status" value="1"/>
</dbReference>
<keyword evidence="3" id="KW-1185">Reference proteome</keyword>
<protein>
    <submittedName>
        <fullName evidence="2">Uncharacterized protein</fullName>
    </submittedName>
</protein>
<feature type="region of interest" description="Disordered" evidence="1">
    <location>
        <begin position="456"/>
        <end position="521"/>
    </location>
</feature>
<accession>A0AAN8TAA5</accession>
<organism evidence="2 3">
    <name type="scientific">Solanum bulbocastanum</name>
    <name type="common">Wild potato</name>
    <dbReference type="NCBI Taxonomy" id="147425"/>
    <lineage>
        <taxon>Eukaryota</taxon>
        <taxon>Viridiplantae</taxon>
        <taxon>Streptophyta</taxon>
        <taxon>Embryophyta</taxon>
        <taxon>Tracheophyta</taxon>
        <taxon>Spermatophyta</taxon>
        <taxon>Magnoliopsida</taxon>
        <taxon>eudicotyledons</taxon>
        <taxon>Gunneridae</taxon>
        <taxon>Pentapetalae</taxon>
        <taxon>asterids</taxon>
        <taxon>lamiids</taxon>
        <taxon>Solanales</taxon>
        <taxon>Solanaceae</taxon>
        <taxon>Solanoideae</taxon>
        <taxon>Solaneae</taxon>
        <taxon>Solanum</taxon>
    </lineage>
</organism>
<gene>
    <name evidence="2" type="ORF">RDI58_017870</name>
</gene>
<feature type="compositionally biased region" description="Acidic residues" evidence="1">
    <location>
        <begin position="503"/>
        <end position="521"/>
    </location>
</feature>
<evidence type="ECO:0000256" key="1">
    <source>
        <dbReference type="SAM" id="MobiDB-lite"/>
    </source>
</evidence>
<dbReference type="AlphaFoldDB" id="A0AAN8TAA5"/>
<dbReference type="EMBL" id="JBANQN010000007">
    <property type="protein sequence ID" value="KAK6784415.1"/>
    <property type="molecule type" value="Genomic_DNA"/>
</dbReference>
<name>A0AAN8TAA5_SOLBU</name>
<dbReference type="Proteomes" id="UP001371456">
    <property type="component" value="Unassembled WGS sequence"/>
</dbReference>
<comment type="caution">
    <text evidence="2">The sequence shown here is derived from an EMBL/GenBank/DDBJ whole genome shotgun (WGS) entry which is preliminary data.</text>
</comment>